<keyword evidence="1" id="KW-1133">Transmembrane helix</keyword>
<dbReference type="HOGENOM" id="CLU_2814003_0_0_1"/>
<reference evidence="3" key="1">
    <citation type="journal article" date="2011" name="Science">
        <title>The plant cell wall-decomposing machinery underlies the functional diversity of forest fungi.</title>
        <authorList>
            <person name="Eastwood D.C."/>
            <person name="Floudas D."/>
            <person name="Binder M."/>
            <person name="Majcherczyk A."/>
            <person name="Schneider P."/>
            <person name="Aerts A."/>
            <person name="Asiegbu F.O."/>
            <person name="Baker S.E."/>
            <person name="Barry K."/>
            <person name="Bendiksby M."/>
            <person name="Blumentritt M."/>
            <person name="Coutinho P.M."/>
            <person name="Cullen D."/>
            <person name="de Vries R.P."/>
            <person name="Gathman A."/>
            <person name="Goodell B."/>
            <person name="Henrissat B."/>
            <person name="Ihrmark K."/>
            <person name="Kauserud H."/>
            <person name="Kohler A."/>
            <person name="LaButti K."/>
            <person name="Lapidus A."/>
            <person name="Lavin J.L."/>
            <person name="Lee Y.-H."/>
            <person name="Lindquist E."/>
            <person name="Lilly W."/>
            <person name="Lucas S."/>
            <person name="Morin E."/>
            <person name="Murat C."/>
            <person name="Oguiza J.A."/>
            <person name="Park J."/>
            <person name="Pisabarro A.G."/>
            <person name="Riley R."/>
            <person name="Rosling A."/>
            <person name="Salamov A."/>
            <person name="Schmidt O."/>
            <person name="Schmutz J."/>
            <person name="Skrede I."/>
            <person name="Stenlid J."/>
            <person name="Wiebenga A."/>
            <person name="Xie X."/>
            <person name="Kuees U."/>
            <person name="Hibbett D.S."/>
            <person name="Hoffmeister D."/>
            <person name="Hoegberg N."/>
            <person name="Martin F."/>
            <person name="Grigoriev I.V."/>
            <person name="Watkinson S.C."/>
        </authorList>
    </citation>
    <scope>NUCLEOTIDE SEQUENCE [LARGE SCALE GENOMIC DNA]</scope>
    <source>
        <strain evidence="3">S7.9</strain>
    </source>
</reference>
<feature type="transmembrane region" description="Helical" evidence="1">
    <location>
        <begin position="41"/>
        <end position="60"/>
    </location>
</feature>
<dbReference type="GeneID" id="18811152"/>
<evidence type="ECO:0000313" key="2">
    <source>
        <dbReference type="EMBL" id="EGO26594.1"/>
    </source>
</evidence>
<sequence>MSAKYDIDLVILIHVLVSTPRSICAARALKTQASVSSSSRLNLSVFATTWLVYLLMAVVGDNAMDWG</sequence>
<evidence type="ECO:0000313" key="3">
    <source>
        <dbReference type="Proteomes" id="UP000008064"/>
    </source>
</evidence>
<protein>
    <submittedName>
        <fullName evidence="2">Uncharacterized protein</fullName>
    </submittedName>
</protein>
<gene>
    <name evidence="2" type="ORF">SERLADRAFT_385423</name>
</gene>
<dbReference type="Proteomes" id="UP000008064">
    <property type="component" value="Unassembled WGS sequence"/>
</dbReference>
<dbReference type="AlphaFoldDB" id="F8NQI8"/>
<evidence type="ECO:0000256" key="1">
    <source>
        <dbReference type="SAM" id="Phobius"/>
    </source>
</evidence>
<dbReference type="EMBL" id="GL945432">
    <property type="protein sequence ID" value="EGO26594.1"/>
    <property type="molecule type" value="Genomic_DNA"/>
</dbReference>
<keyword evidence="1" id="KW-0812">Transmembrane</keyword>
<accession>F8NQI8</accession>
<proteinExistence type="predicted"/>
<dbReference type="RefSeq" id="XP_007316767.1">
    <property type="nucleotide sequence ID" value="XM_007316705.1"/>
</dbReference>
<dbReference type="KEGG" id="sla:SERLADRAFT_385423"/>
<keyword evidence="1" id="KW-0472">Membrane</keyword>
<organism evidence="3">
    <name type="scientific">Serpula lacrymans var. lacrymans (strain S7.9)</name>
    <name type="common">Dry rot fungus</name>
    <dbReference type="NCBI Taxonomy" id="578457"/>
    <lineage>
        <taxon>Eukaryota</taxon>
        <taxon>Fungi</taxon>
        <taxon>Dikarya</taxon>
        <taxon>Basidiomycota</taxon>
        <taxon>Agaricomycotina</taxon>
        <taxon>Agaricomycetes</taxon>
        <taxon>Agaricomycetidae</taxon>
        <taxon>Boletales</taxon>
        <taxon>Coniophorineae</taxon>
        <taxon>Serpulaceae</taxon>
        <taxon>Serpula</taxon>
    </lineage>
</organism>
<name>F8NQI8_SERL9</name>